<evidence type="ECO:0000313" key="2">
    <source>
        <dbReference type="EMBL" id="PIO65945.1"/>
    </source>
</evidence>
<gene>
    <name evidence="2" type="ORF">TELCIR_12359</name>
</gene>
<organism evidence="2 3">
    <name type="scientific">Teladorsagia circumcincta</name>
    <name type="common">Brown stomach worm</name>
    <name type="synonym">Ostertagia circumcincta</name>
    <dbReference type="NCBI Taxonomy" id="45464"/>
    <lineage>
        <taxon>Eukaryota</taxon>
        <taxon>Metazoa</taxon>
        <taxon>Ecdysozoa</taxon>
        <taxon>Nematoda</taxon>
        <taxon>Chromadorea</taxon>
        <taxon>Rhabditida</taxon>
        <taxon>Rhabditina</taxon>
        <taxon>Rhabditomorpha</taxon>
        <taxon>Strongyloidea</taxon>
        <taxon>Trichostrongylidae</taxon>
        <taxon>Teladorsagia</taxon>
    </lineage>
</organism>
<evidence type="ECO:0000313" key="3">
    <source>
        <dbReference type="Proteomes" id="UP000230423"/>
    </source>
</evidence>
<dbReference type="AlphaFoldDB" id="A0A2G9U6Z3"/>
<accession>A0A2G9U6Z3</accession>
<dbReference type="Pfam" id="PF07985">
    <property type="entry name" value="SRR1"/>
    <property type="match status" value="1"/>
</dbReference>
<name>A0A2G9U6Z3_TELCI</name>
<sequence>LIFSYSSSWVINNIRLFLDGRRISCVYLIGNGHFDASWEPGAHQIALVRRICQAFDTQMIFQEPCINNAEREWLSQQNGIVFRDRPDVCLDVVGSDRNSVGIAVILHGVHGLLNDFLAFNWRSNLQNILLLCNDYRDIDLIGGTVETNSEFPALNFFRKHARFIAFPEYCPNPSFFHDTSLAYLESGISLPELAALDR</sequence>
<reference evidence="2 3" key="1">
    <citation type="submission" date="2015-09" db="EMBL/GenBank/DDBJ databases">
        <title>Draft genome of the parasitic nematode Teladorsagia circumcincta isolate WARC Sus (inbred).</title>
        <authorList>
            <person name="Mitreva M."/>
        </authorList>
    </citation>
    <scope>NUCLEOTIDE SEQUENCE [LARGE SCALE GENOMIC DNA]</scope>
    <source>
        <strain evidence="2 3">S</strain>
    </source>
</reference>
<keyword evidence="3" id="KW-1185">Reference proteome</keyword>
<evidence type="ECO:0000259" key="1">
    <source>
        <dbReference type="Pfam" id="PF07985"/>
    </source>
</evidence>
<feature type="domain" description="SRR1-like" evidence="1">
    <location>
        <begin position="21"/>
        <end position="181"/>
    </location>
</feature>
<dbReference type="InterPro" id="IPR012942">
    <property type="entry name" value="SRR1-like"/>
</dbReference>
<dbReference type="Proteomes" id="UP000230423">
    <property type="component" value="Unassembled WGS sequence"/>
</dbReference>
<proteinExistence type="predicted"/>
<protein>
    <recommendedName>
        <fullName evidence="1">SRR1-like domain-containing protein</fullName>
    </recommendedName>
</protein>
<feature type="non-terminal residue" evidence="2">
    <location>
        <position position="1"/>
    </location>
</feature>
<dbReference type="OrthoDB" id="551431at2759"/>
<dbReference type="EMBL" id="KZ348609">
    <property type="protein sequence ID" value="PIO65945.1"/>
    <property type="molecule type" value="Genomic_DNA"/>
</dbReference>